<dbReference type="EMBL" id="NSNE01000034">
    <property type="protein sequence ID" value="RPM02908.1"/>
    <property type="molecule type" value="Genomic_DNA"/>
</dbReference>
<dbReference type="InterPro" id="IPR019719">
    <property type="entry name" value="DUF2599"/>
</dbReference>
<sequence>MVDHYLDSEWKDTPDNRDSNIGSMRRQLVCHFNVARNKPEWNLEPSRPYTSNEDSIAKGCNNT</sequence>
<evidence type="ECO:0000256" key="1">
    <source>
        <dbReference type="SAM" id="MobiDB-lite"/>
    </source>
</evidence>
<organism evidence="3 5">
    <name type="scientific">Pseudomonas aeruginosa</name>
    <dbReference type="NCBI Taxonomy" id="287"/>
    <lineage>
        <taxon>Bacteria</taxon>
        <taxon>Pseudomonadati</taxon>
        <taxon>Pseudomonadota</taxon>
        <taxon>Gammaproteobacteria</taxon>
        <taxon>Pseudomonadales</taxon>
        <taxon>Pseudomonadaceae</taxon>
        <taxon>Pseudomonas</taxon>
    </lineage>
</organism>
<evidence type="ECO:0000313" key="2">
    <source>
        <dbReference type="EMBL" id="CRO76026.1"/>
    </source>
</evidence>
<reference evidence="4" key="1">
    <citation type="submission" date="2015-06" db="EMBL/GenBank/DDBJ databases">
        <authorList>
            <person name="Radhakrishnan Rajesh"/>
            <person name="Underwood Anthony"/>
            <person name="Al-Shahib Ali"/>
        </authorList>
    </citation>
    <scope>NUCLEOTIDE SEQUENCE [LARGE SCALE GENOMIC DNA]</scope>
    <source>
        <strain evidence="4">P19_London_7_VIM_2_05_10</strain>
    </source>
</reference>
<accession>A0A2U2XQ29</accession>
<feature type="region of interest" description="Disordered" evidence="1">
    <location>
        <begin position="1"/>
        <end position="22"/>
    </location>
</feature>
<evidence type="ECO:0000313" key="5">
    <source>
        <dbReference type="Proteomes" id="UP000284767"/>
    </source>
</evidence>
<proteinExistence type="predicted"/>
<feature type="region of interest" description="Disordered" evidence="1">
    <location>
        <begin position="43"/>
        <end position="63"/>
    </location>
</feature>
<reference evidence="3 5" key="4">
    <citation type="submission" date="2019-01" db="EMBL/GenBank/DDBJ databases">
        <title>The Pseudomonas aeruginosa pan-genome provides new insights on its population structure, horizontal gene transfer and pathogenicity.</title>
        <authorList>
            <person name="Freschi L."/>
            <person name="Vincent A.T."/>
            <person name="Jeukens J."/>
            <person name="Emond-Rheault J.-G."/>
            <person name="Kukavica-Ibrulj I."/>
            <person name="Dupont M.-J."/>
            <person name="Charette S.J."/>
            <person name="Boyle B."/>
            <person name="Levesque R.C."/>
        </authorList>
    </citation>
    <scope>NUCLEOTIDE SEQUENCE [LARGE SCALE GENOMIC DNA]</scope>
    <source>
        <strain evidence="3 5">PA-W36</strain>
    </source>
</reference>
<dbReference type="Proteomes" id="UP000284767">
    <property type="component" value="Unassembled WGS sequence"/>
</dbReference>
<dbReference type="AlphaFoldDB" id="A0A2U2XQ29"/>
<dbReference type="EMBL" id="CVVU01000155">
    <property type="protein sequence ID" value="CRO76026.1"/>
    <property type="molecule type" value="Genomic_DNA"/>
</dbReference>
<feature type="compositionally biased region" description="Basic and acidic residues" evidence="1">
    <location>
        <begin position="1"/>
        <end position="18"/>
    </location>
</feature>
<comment type="caution">
    <text evidence="3">The sequence shown here is derived from an EMBL/GenBank/DDBJ whole genome shotgun (WGS) entry which is preliminary data.</text>
</comment>
<gene>
    <name evidence="3" type="ORF">IPC1295_32165</name>
    <name evidence="2" type="ORF">PAERUG_P19_London_7_VIM_2_05_10_02462</name>
</gene>
<evidence type="ECO:0000313" key="4">
    <source>
        <dbReference type="Proteomes" id="UP000045039"/>
    </source>
</evidence>
<dbReference type="Pfam" id="PF10783">
    <property type="entry name" value="DUF2599"/>
    <property type="match status" value="1"/>
</dbReference>
<feature type="compositionally biased region" description="Polar residues" evidence="1">
    <location>
        <begin position="48"/>
        <end position="63"/>
    </location>
</feature>
<dbReference type="Proteomes" id="UP000045039">
    <property type="component" value="Unassembled WGS sequence"/>
</dbReference>
<evidence type="ECO:0000313" key="3">
    <source>
        <dbReference type="EMBL" id="RPM02908.1"/>
    </source>
</evidence>
<protein>
    <submittedName>
        <fullName evidence="3">DUF2599 domain-containing protein</fullName>
    </submittedName>
</protein>
<reference evidence="2" key="2">
    <citation type="submission" date="2015-06" db="EMBL/GenBank/DDBJ databases">
        <authorList>
            <person name="Radhakrishnan R."/>
            <person name="Underwood A."/>
            <person name="Al-Shahib A."/>
        </authorList>
    </citation>
    <scope>NUCLEOTIDE SEQUENCE</scope>
    <source>
        <strain evidence="2">P19_London_7_VIM_2_05_10</strain>
    </source>
</reference>
<name>A0A2U2XQ29_PSEAI</name>
<reference evidence="3 5" key="3">
    <citation type="submission" date="2017-08" db="EMBL/GenBank/DDBJ databases">
        <authorList>
            <person name="Feschi L."/>
            <person name="Jeukens J."/>
            <person name="Emond-Rheault J.-G."/>
            <person name="Kukavica-Ibrulj I."/>
            <person name="Boyle B."/>
            <person name="Levesque R.C."/>
        </authorList>
    </citation>
    <scope>NUCLEOTIDE SEQUENCE [LARGE SCALE GENOMIC DNA]</scope>
    <source>
        <strain evidence="3 5">PA-W36</strain>
    </source>
</reference>